<dbReference type="AlphaFoldDB" id="X8J8C9"/>
<dbReference type="OrthoDB" id="3248986at2759"/>
<gene>
    <name evidence="1" type="ORF">RSOL_223060</name>
</gene>
<evidence type="ECO:0000313" key="1">
    <source>
        <dbReference type="EMBL" id="EUC57476.1"/>
    </source>
</evidence>
<reference evidence="2" key="1">
    <citation type="journal article" date="2014" name="Genome Announc.">
        <title>Draft genome sequence of the plant-pathogenic soil fungus Rhizoctonia solani anastomosis group 3 strain Rhs1AP.</title>
        <authorList>
            <person name="Cubeta M.A."/>
            <person name="Thomas E."/>
            <person name="Dean R.A."/>
            <person name="Jabaji S."/>
            <person name="Neate S.M."/>
            <person name="Tavantzis S."/>
            <person name="Toda T."/>
            <person name="Vilgalys R."/>
            <person name="Bharathan N."/>
            <person name="Fedorova-Abrams N."/>
            <person name="Pakala S.B."/>
            <person name="Pakala S.M."/>
            <person name="Zafar N."/>
            <person name="Joardar V."/>
            <person name="Losada L."/>
            <person name="Nierman W.C."/>
        </authorList>
    </citation>
    <scope>NUCLEOTIDE SEQUENCE [LARGE SCALE GENOMIC DNA]</scope>
    <source>
        <strain evidence="2">AG-3</strain>
    </source>
</reference>
<organism evidence="1 2">
    <name type="scientific">Rhizoctonia solani AG-3 Rhs1AP</name>
    <dbReference type="NCBI Taxonomy" id="1086054"/>
    <lineage>
        <taxon>Eukaryota</taxon>
        <taxon>Fungi</taxon>
        <taxon>Dikarya</taxon>
        <taxon>Basidiomycota</taxon>
        <taxon>Agaricomycotina</taxon>
        <taxon>Agaricomycetes</taxon>
        <taxon>Cantharellales</taxon>
        <taxon>Ceratobasidiaceae</taxon>
        <taxon>Rhizoctonia</taxon>
    </lineage>
</organism>
<feature type="non-terminal residue" evidence="1">
    <location>
        <position position="101"/>
    </location>
</feature>
<comment type="caution">
    <text evidence="1">The sequence shown here is derived from an EMBL/GenBank/DDBJ whole genome shotgun (WGS) entry which is preliminary data.</text>
</comment>
<dbReference type="Proteomes" id="UP000030108">
    <property type="component" value="Unassembled WGS sequence"/>
</dbReference>
<protein>
    <submittedName>
        <fullName evidence="1">Uncharacterized protein</fullName>
    </submittedName>
</protein>
<evidence type="ECO:0000313" key="2">
    <source>
        <dbReference type="Proteomes" id="UP000030108"/>
    </source>
</evidence>
<dbReference type="EMBL" id="JATN01000322">
    <property type="protein sequence ID" value="EUC57476.1"/>
    <property type="molecule type" value="Genomic_DNA"/>
</dbReference>
<name>X8J8C9_9AGAM</name>
<sequence>MGNKPPELVLAVQRFVTSDDIPEMPWDLHATDLGYFVAATDQLGQLEIIRPNQISSLVGICTVPLSDSQKIWIAVSYDRTGEELREDLGLFDDIAPSEDAN</sequence>
<proteinExistence type="predicted"/>
<accession>X8J8C9</accession>